<reference evidence="1" key="1">
    <citation type="submission" date="2017-02" db="EMBL/GenBank/DDBJ databases">
        <title>Draft Genome Sequence of the Salt Water Bacterium Oceanospirillum linum ATCC 11336.</title>
        <authorList>
            <person name="Trachtenberg A.M."/>
            <person name="Carney J.G."/>
            <person name="Linnane J.D."/>
            <person name="Rheaume B.A."/>
            <person name="Pitts N.L."/>
            <person name="Mykles D.L."/>
            <person name="Maclea K.S."/>
        </authorList>
    </citation>
    <scope>NUCLEOTIDE SEQUENCE [LARGE SCALE GENOMIC DNA]</scope>
    <source>
        <strain evidence="1">ATCC 11336</strain>
    </source>
</reference>
<sequence>MPKPQTTPEQRYQSDLLQVYANKLLTAHSGTQAITRLVTRSLESHERILSDDETVSMMDALEAIADQVAEVAARIEEISEAQQQGGRGHE</sequence>
<dbReference type="STRING" id="966.BTA35_0214555"/>
<protein>
    <submittedName>
        <fullName evidence="1">Uncharacterized protein</fullName>
    </submittedName>
</protein>
<proteinExistence type="predicted"/>
<dbReference type="Proteomes" id="UP000190064">
    <property type="component" value="Unassembled WGS sequence"/>
</dbReference>
<organism evidence="1 2">
    <name type="scientific">Oceanospirillum linum</name>
    <dbReference type="NCBI Taxonomy" id="966"/>
    <lineage>
        <taxon>Bacteria</taxon>
        <taxon>Pseudomonadati</taxon>
        <taxon>Pseudomonadota</taxon>
        <taxon>Gammaproteobacteria</taxon>
        <taxon>Oceanospirillales</taxon>
        <taxon>Oceanospirillaceae</taxon>
        <taxon>Oceanospirillum</taxon>
    </lineage>
</organism>
<accession>A0A1T1H8Z9</accession>
<dbReference type="RefSeq" id="WP_139363676.1">
    <property type="nucleotide sequence ID" value="NZ_FXTS01000009.1"/>
</dbReference>
<evidence type="ECO:0000313" key="2">
    <source>
        <dbReference type="Proteomes" id="UP000190064"/>
    </source>
</evidence>
<keyword evidence="2" id="KW-1185">Reference proteome</keyword>
<evidence type="ECO:0000313" key="1">
    <source>
        <dbReference type="EMBL" id="OOV86197.1"/>
    </source>
</evidence>
<dbReference type="AlphaFoldDB" id="A0A1T1H8Z9"/>
<comment type="caution">
    <text evidence="1">The sequence shown here is derived from an EMBL/GenBank/DDBJ whole genome shotgun (WGS) entry which is preliminary data.</text>
</comment>
<gene>
    <name evidence="1" type="ORF">BTA35_0214555</name>
</gene>
<name>A0A1T1H8Z9_OCELI</name>
<dbReference type="EMBL" id="MTSD02000008">
    <property type="protein sequence ID" value="OOV86197.1"/>
    <property type="molecule type" value="Genomic_DNA"/>
</dbReference>